<evidence type="ECO:0000256" key="8">
    <source>
        <dbReference type="ARBA" id="ARBA00025046"/>
    </source>
</evidence>
<evidence type="ECO:0000259" key="15">
    <source>
        <dbReference type="Pfam" id="PF03446"/>
    </source>
</evidence>
<accession>A0A4D4L4A1</accession>
<comment type="cofactor">
    <cofactor evidence="13">
        <name>Mg(2+)</name>
        <dbReference type="ChEBI" id="CHEBI:18420"/>
    </cofactor>
</comment>
<dbReference type="GO" id="GO:0046872">
    <property type="term" value="F:metal ion binding"/>
    <property type="evidence" value="ECO:0007669"/>
    <property type="project" value="UniProtKB-KW"/>
</dbReference>
<evidence type="ECO:0000256" key="11">
    <source>
        <dbReference type="ARBA" id="ARBA00032305"/>
    </source>
</evidence>
<comment type="function">
    <text evidence="8">Catalyzes the aldol cleavage of 4-hydroxy-4-methyl-2-oxoglutarate (HMG) into 2 molecules of pyruvate. Also contains a secondary oxaloacetate (OAA) decarboxylase activity due to the common pyruvate enolate transition state formed following C-C bond cleavage in the retro-aldol and decarboxylation reactions.</text>
</comment>
<dbReference type="AlphaFoldDB" id="A0A4D4L4A1"/>
<organism evidence="17 18">
    <name type="scientific">Streptomyces violaceusniger</name>
    <dbReference type="NCBI Taxonomy" id="68280"/>
    <lineage>
        <taxon>Bacteria</taxon>
        <taxon>Bacillati</taxon>
        <taxon>Actinomycetota</taxon>
        <taxon>Actinomycetes</taxon>
        <taxon>Kitasatosporales</taxon>
        <taxon>Streptomycetaceae</taxon>
        <taxon>Streptomyces</taxon>
        <taxon>Streptomyces violaceusniger group</taxon>
    </lineage>
</organism>
<reference evidence="17 18" key="1">
    <citation type="journal article" date="2020" name="Int. J. Syst. Evol. Microbiol.">
        <title>Reclassification of Streptomyces castelarensis and Streptomyces sporoclivatus as later heterotypic synonyms of Streptomyces antimycoticus.</title>
        <authorList>
            <person name="Komaki H."/>
            <person name="Tamura T."/>
        </authorList>
    </citation>
    <scope>NUCLEOTIDE SEQUENCE [LARGE SCALE GENOMIC DNA]</scope>
    <source>
        <strain evidence="17 18">NBRC 13459</strain>
    </source>
</reference>
<keyword evidence="13" id="KW-0479">Metal-binding</keyword>
<comment type="subunit">
    <text evidence="4">Homotrimer.</text>
</comment>
<gene>
    <name evidence="17" type="ORF">SVIO_058570</name>
</gene>
<feature type="domain" description="Phosphogluconate dehydrogenase NAD-binding putative C-terminal" evidence="16">
    <location>
        <begin position="184"/>
        <end position="247"/>
    </location>
</feature>
<dbReference type="Gene3D" id="3.50.30.40">
    <property type="entry name" value="Ribonuclease E inhibitor RraA/RraA-like"/>
    <property type="match status" value="1"/>
</dbReference>
<dbReference type="PANTHER" id="PTHR33254">
    <property type="entry name" value="4-HYDROXY-4-METHYL-2-OXOGLUTARATE ALDOLASE 3-RELATED"/>
    <property type="match status" value="1"/>
</dbReference>
<evidence type="ECO:0000256" key="14">
    <source>
        <dbReference type="SAM" id="MobiDB-lite"/>
    </source>
</evidence>
<comment type="catalytic activity">
    <reaction evidence="1">
        <text>4-hydroxy-4-methyl-2-oxoglutarate = 2 pyruvate</text>
        <dbReference type="Rhea" id="RHEA:22748"/>
        <dbReference type="ChEBI" id="CHEBI:15361"/>
        <dbReference type="ChEBI" id="CHEBI:58276"/>
        <dbReference type="EC" id="4.1.3.17"/>
    </reaction>
</comment>
<dbReference type="EMBL" id="BJHW01000001">
    <property type="protein sequence ID" value="GDY55234.1"/>
    <property type="molecule type" value="Genomic_DNA"/>
</dbReference>
<comment type="caution">
    <text evidence="17">The sequence shown here is derived from an EMBL/GenBank/DDBJ whole genome shotgun (WGS) entry which is preliminary data.</text>
</comment>
<dbReference type="EC" id="4.1.3.17" evidence="5"/>
<evidence type="ECO:0000256" key="10">
    <source>
        <dbReference type="ARBA" id="ARBA00030169"/>
    </source>
</evidence>
<dbReference type="GO" id="GO:0008948">
    <property type="term" value="F:oxaloacetate decarboxylase activity"/>
    <property type="evidence" value="ECO:0007669"/>
    <property type="project" value="UniProtKB-EC"/>
</dbReference>
<name>A0A4D4L4A1_STRVO</name>
<dbReference type="InterPro" id="IPR013328">
    <property type="entry name" value="6PGD_dom2"/>
</dbReference>
<evidence type="ECO:0000256" key="1">
    <source>
        <dbReference type="ARBA" id="ARBA00001342"/>
    </source>
</evidence>
<evidence type="ECO:0000313" key="17">
    <source>
        <dbReference type="EMBL" id="GDY55234.1"/>
    </source>
</evidence>
<comment type="similarity">
    <text evidence="3">Belongs to the class II aldolase/RraA-like family.</text>
</comment>
<comment type="cofactor">
    <cofactor evidence="2">
        <name>a divalent metal cation</name>
        <dbReference type="ChEBI" id="CHEBI:60240"/>
    </cofactor>
</comment>
<feature type="domain" description="6-phosphogluconate dehydrogenase NADP-binding" evidence="15">
    <location>
        <begin position="2"/>
        <end position="135"/>
    </location>
</feature>
<feature type="binding site" evidence="13">
    <location>
        <position position="369"/>
    </location>
    <ligand>
        <name>Mg(2+)</name>
        <dbReference type="ChEBI" id="CHEBI:18420"/>
    </ligand>
</feature>
<evidence type="ECO:0000256" key="12">
    <source>
        <dbReference type="ARBA" id="ARBA00047973"/>
    </source>
</evidence>
<dbReference type="OrthoDB" id="943692at2"/>
<dbReference type="RefSeq" id="WP_137978801.1">
    <property type="nucleotide sequence ID" value="NZ_BAAASO010000001.1"/>
</dbReference>
<keyword evidence="13" id="KW-0460">Magnesium</keyword>
<evidence type="ECO:0000256" key="9">
    <source>
        <dbReference type="ARBA" id="ARBA00029596"/>
    </source>
</evidence>
<evidence type="ECO:0000256" key="5">
    <source>
        <dbReference type="ARBA" id="ARBA00012213"/>
    </source>
</evidence>
<dbReference type="InterPro" id="IPR008927">
    <property type="entry name" value="6-PGluconate_DH-like_C_sf"/>
</dbReference>
<evidence type="ECO:0000256" key="7">
    <source>
        <dbReference type="ARBA" id="ARBA00016549"/>
    </source>
</evidence>
<dbReference type="InterPro" id="IPR036704">
    <property type="entry name" value="RraA/RraA-like_sf"/>
</dbReference>
<dbReference type="SUPFAM" id="SSF89562">
    <property type="entry name" value="RraA-like"/>
    <property type="match status" value="1"/>
</dbReference>
<dbReference type="Gene3D" id="1.10.1040.10">
    <property type="entry name" value="N-(1-d-carboxylethyl)-l-norvaline Dehydrogenase, domain 2"/>
    <property type="match status" value="1"/>
</dbReference>
<sequence>MRVGILGLGEAGALYAVGFAENGWSVVAYDPGDVPTPAGVTRAGSVAEAVAEADLVLGLTGAKAAVAVAAEAAPHLRADVVFADMNAGAPELKRTIDGIVGEGGRAVFADVSVIGSVPTYRHRTALMVSGRGASVVAEHFRALGAPVEDLGGEPGAASARKLLRSLFMKGLGAVIVQTVEAGRAAGDEPWVRRQIAQELADGEATLERLYAGTFKHGLRRAGEVAAAADLMADLGLDAALARDISRLHTLAARPEGLSAAPLVTDELLAAYAGLPTANIGDARDRLGLVDSGISPLWTGARAVGRALTVLTRAGDNRAIHEALRIAGPGDLIVVDGQGDTSRALIGELIAERAKARGVVGMVLDGAARDVEVLEEIGFPVWARAVTPAGPYKDGPGRVNVAVAVGGAVCGPGDLVVADGDGVAVLPAEEAESTLVAAREIEADEARRRSSIRAGRGDDRHEQAERAGQAAGGPAGAPAGGPAGAPAGEAA</sequence>
<dbReference type="Proteomes" id="UP000301309">
    <property type="component" value="Unassembled WGS sequence"/>
</dbReference>
<evidence type="ECO:0000256" key="4">
    <source>
        <dbReference type="ARBA" id="ARBA00011233"/>
    </source>
</evidence>
<feature type="compositionally biased region" description="Basic and acidic residues" evidence="14">
    <location>
        <begin position="454"/>
        <end position="464"/>
    </location>
</feature>
<dbReference type="GO" id="GO:0050661">
    <property type="term" value="F:NADP binding"/>
    <property type="evidence" value="ECO:0007669"/>
    <property type="project" value="InterPro"/>
</dbReference>
<evidence type="ECO:0000256" key="2">
    <source>
        <dbReference type="ARBA" id="ARBA00001968"/>
    </source>
</evidence>
<dbReference type="CDD" id="cd16841">
    <property type="entry name" value="RraA_family"/>
    <property type="match status" value="1"/>
</dbReference>
<dbReference type="Gene3D" id="3.40.50.720">
    <property type="entry name" value="NAD(P)-binding Rossmann-like Domain"/>
    <property type="match status" value="1"/>
</dbReference>
<evidence type="ECO:0000256" key="3">
    <source>
        <dbReference type="ARBA" id="ARBA00008621"/>
    </source>
</evidence>
<dbReference type="Pfam" id="PF03446">
    <property type="entry name" value="NAD_binding_2"/>
    <property type="match status" value="1"/>
</dbReference>
<evidence type="ECO:0000259" key="16">
    <source>
        <dbReference type="Pfam" id="PF09130"/>
    </source>
</evidence>
<evidence type="ECO:0000256" key="13">
    <source>
        <dbReference type="PIRSR" id="PIRSR605493-1"/>
    </source>
</evidence>
<dbReference type="InterPro" id="IPR006115">
    <property type="entry name" value="6PGDH_NADP-bd"/>
</dbReference>
<protein>
    <recommendedName>
        <fullName evidence="7">Putative 4-hydroxy-4-methyl-2-oxoglutarate aldolase</fullName>
        <ecNumber evidence="6">4.1.1.112</ecNumber>
        <ecNumber evidence="5">4.1.3.17</ecNumber>
    </recommendedName>
    <alternativeName>
        <fullName evidence="11">Oxaloacetate decarboxylase</fullName>
    </alternativeName>
    <alternativeName>
        <fullName evidence="9">Regulator of ribonuclease activity homolog</fullName>
    </alternativeName>
    <alternativeName>
        <fullName evidence="10">RraA-like protein</fullName>
    </alternativeName>
</protein>
<keyword evidence="18" id="KW-1185">Reference proteome</keyword>
<proteinExistence type="inferred from homology"/>
<dbReference type="PANTHER" id="PTHR33254:SF4">
    <property type="entry name" value="4-HYDROXY-4-METHYL-2-OXOGLUTARATE ALDOLASE 3-RELATED"/>
    <property type="match status" value="1"/>
</dbReference>
<feature type="region of interest" description="Disordered" evidence="14">
    <location>
        <begin position="443"/>
        <end position="490"/>
    </location>
</feature>
<dbReference type="InterPro" id="IPR015814">
    <property type="entry name" value="Pgluconate_DH_NAD-bd_C"/>
</dbReference>
<feature type="binding site" evidence="13">
    <location>
        <position position="368"/>
    </location>
    <ligand>
        <name>substrate</name>
    </ligand>
</feature>
<dbReference type="SUPFAM" id="SSF48179">
    <property type="entry name" value="6-phosphogluconate dehydrogenase C-terminal domain-like"/>
    <property type="match status" value="1"/>
</dbReference>
<dbReference type="Pfam" id="PF09130">
    <property type="entry name" value="DUF1932"/>
    <property type="match status" value="1"/>
</dbReference>
<feature type="compositionally biased region" description="Gly residues" evidence="14">
    <location>
        <begin position="469"/>
        <end position="482"/>
    </location>
</feature>
<dbReference type="InterPro" id="IPR005493">
    <property type="entry name" value="RraA/RraA-like"/>
</dbReference>
<dbReference type="GO" id="GO:0047443">
    <property type="term" value="F:4-hydroxy-4-methyl-2-oxoglutarate aldolase activity"/>
    <property type="evidence" value="ECO:0007669"/>
    <property type="project" value="UniProtKB-EC"/>
</dbReference>
<comment type="catalytic activity">
    <reaction evidence="12">
        <text>oxaloacetate + H(+) = pyruvate + CO2</text>
        <dbReference type="Rhea" id="RHEA:15641"/>
        <dbReference type="ChEBI" id="CHEBI:15361"/>
        <dbReference type="ChEBI" id="CHEBI:15378"/>
        <dbReference type="ChEBI" id="CHEBI:16452"/>
        <dbReference type="ChEBI" id="CHEBI:16526"/>
        <dbReference type="EC" id="4.1.1.112"/>
    </reaction>
</comment>
<evidence type="ECO:0000313" key="18">
    <source>
        <dbReference type="Proteomes" id="UP000301309"/>
    </source>
</evidence>
<evidence type="ECO:0000256" key="6">
    <source>
        <dbReference type="ARBA" id="ARBA00012947"/>
    </source>
</evidence>
<feature type="binding site" evidence="13">
    <location>
        <begin position="346"/>
        <end position="349"/>
    </location>
    <ligand>
        <name>substrate</name>
    </ligand>
</feature>
<dbReference type="Pfam" id="PF03737">
    <property type="entry name" value="RraA-like"/>
    <property type="match status" value="1"/>
</dbReference>
<dbReference type="EC" id="4.1.1.112" evidence="6"/>
<dbReference type="InterPro" id="IPR036291">
    <property type="entry name" value="NAD(P)-bd_dom_sf"/>
</dbReference>
<dbReference type="SUPFAM" id="SSF51735">
    <property type="entry name" value="NAD(P)-binding Rossmann-fold domains"/>
    <property type="match status" value="1"/>
</dbReference>